<dbReference type="EMBL" id="CP044463">
    <property type="protein sequence ID" value="QIC66845.1"/>
    <property type="molecule type" value="Genomic_DNA"/>
</dbReference>
<dbReference type="GeneID" id="58162732"/>
<reference evidence="2 3" key="1">
    <citation type="submission" date="2019-09" db="EMBL/GenBank/DDBJ databases">
        <title>Non-baumannii Acinetobacter spp. carrying blaNDM-1 isolated in China.</title>
        <authorList>
            <person name="Cui C."/>
            <person name="Chen C."/>
            <person name="Sun J."/>
            <person name="Liu Y."/>
        </authorList>
    </citation>
    <scope>NUCLEOTIDE SEQUENCE [LARGE SCALE GENOMIC DNA]</scope>
    <source>
        <strain evidence="2 3">HZE23-1</strain>
    </source>
</reference>
<evidence type="ECO:0000313" key="3">
    <source>
        <dbReference type="Proteomes" id="UP000503505"/>
    </source>
</evidence>
<organism evidence="2 3">
    <name type="scientific">Acinetobacter schindleri</name>
    <dbReference type="NCBI Taxonomy" id="108981"/>
    <lineage>
        <taxon>Bacteria</taxon>
        <taxon>Pseudomonadati</taxon>
        <taxon>Pseudomonadota</taxon>
        <taxon>Gammaproteobacteria</taxon>
        <taxon>Moraxellales</taxon>
        <taxon>Moraxellaceae</taxon>
        <taxon>Acinetobacter</taxon>
    </lineage>
</organism>
<evidence type="ECO:0000256" key="1">
    <source>
        <dbReference type="SAM" id="MobiDB-lite"/>
    </source>
</evidence>
<protein>
    <submittedName>
        <fullName evidence="2">Tetratricopeptide repeat protein</fullName>
    </submittedName>
</protein>
<dbReference type="RefSeq" id="WP_004892500.1">
    <property type="nucleotide sequence ID" value="NZ_BCMD01000015.1"/>
</dbReference>
<evidence type="ECO:0000313" key="2">
    <source>
        <dbReference type="EMBL" id="QIC66845.1"/>
    </source>
</evidence>
<dbReference type="PROSITE" id="PS51257">
    <property type="entry name" value="PROKAR_LIPOPROTEIN"/>
    <property type="match status" value="1"/>
</dbReference>
<dbReference type="InterPro" id="IPR011990">
    <property type="entry name" value="TPR-like_helical_dom_sf"/>
</dbReference>
<dbReference type="SUPFAM" id="SSF48452">
    <property type="entry name" value="TPR-like"/>
    <property type="match status" value="1"/>
</dbReference>
<sequence>MFQKILIGSILVALVGCQSIQQEPSAPAKPAPEKPRVQKSDGVVITPYDHPEIKRQKVVVPQQKPKPQQFDDGRQLPAFKKLMQQTQTAYKAQKFDQAEAYVTQAQRLAPQSPETYLYLGMLANRKNKPANAQAFAQRGLSYAQSNAMKKQLWQVILKAGQLQKNPQTIQKAQKALSAL</sequence>
<dbReference type="AlphaFoldDB" id="A0AAE6WTN1"/>
<feature type="region of interest" description="Disordered" evidence="1">
    <location>
        <begin position="23"/>
        <end position="42"/>
    </location>
</feature>
<accession>A0AAE6WTN1</accession>
<dbReference type="Gene3D" id="1.25.40.10">
    <property type="entry name" value="Tetratricopeptide repeat domain"/>
    <property type="match status" value="1"/>
</dbReference>
<proteinExistence type="predicted"/>
<dbReference type="Proteomes" id="UP000503505">
    <property type="component" value="Chromosome"/>
</dbReference>
<name>A0AAE6WTN1_9GAMM</name>
<gene>
    <name evidence="2" type="ORF">FSC10_05500</name>
</gene>